<dbReference type="AntiFam" id="ANF00012">
    <property type="entry name" value="tRNA translation"/>
</dbReference>
<organism evidence="1 2">
    <name type="scientific">Capnocytophaga canis</name>
    <dbReference type="NCBI Taxonomy" id="1848903"/>
    <lineage>
        <taxon>Bacteria</taxon>
        <taxon>Pseudomonadati</taxon>
        <taxon>Bacteroidota</taxon>
        <taxon>Flavobacteriia</taxon>
        <taxon>Flavobacteriales</taxon>
        <taxon>Flavobacteriaceae</taxon>
        <taxon>Capnocytophaga</taxon>
    </lineage>
</organism>
<accession>A0A0B7IJ60</accession>
<protein>
    <submittedName>
        <fullName evidence="1">Uncharacterized protein</fullName>
    </submittedName>
</protein>
<dbReference type="Proteomes" id="UP000038200">
    <property type="component" value="Unassembled WGS sequence"/>
</dbReference>
<proteinExistence type="predicted"/>
<sequence>MNFRADRGIRTHDPEITNHVLWPTELYRHNSFVISNGVQMYIYFFC</sequence>
<name>A0A0B7IJ60_9FLAO</name>
<reference evidence="1 2" key="1">
    <citation type="submission" date="2015-01" db="EMBL/GenBank/DDBJ databases">
        <authorList>
            <person name="Xiang T."/>
            <person name="Song Y."/>
            <person name="Huang L."/>
            <person name="Wang B."/>
            <person name="Wu P."/>
        </authorList>
    </citation>
    <scope>NUCLEOTIDE SEQUENCE [LARGE SCALE GENOMIC DNA]</scope>
    <source>
        <strain evidence="1 2">CcD93</strain>
    </source>
</reference>
<dbReference type="AlphaFoldDB" id="A0A0B7IJ60"/>
<evidence type="ECO:0000313" key="1">
    <source>
        <dbReference type="EMBL" id="CEN50022.1"/>
    </source>
</evidence>
<dbReference type="EMBL" id="CDOL01000001">
    <property type="protein sequence ID" value="CEN50022.1"/>
    <property type="molecule type" value="Genomic_DNA"/>
</dbReference>
<evidence type="ECO:0000313" key="2">
    <source>
        <dbReference type="Proteomes" id="UP000038200"/>
    </source>
</evidence>
<gene>
    <name evidence="1" type="ORF">CCAND93_10010</name>
</gene>